<feature type="domain" description="PAC" evidence="13">
    <location>
        <begin position="227"/>
        <end position="282"/>
    </location>
</feature>
<keyword evidence="4" id="KW-0808">Transferase</keyword>
<dbReference type="InterPro" id="IPR036890">
    <property type="entry name" value="HATPase_C_sf"/>
</dbReference>
<evidence type="ECO:0000256" key="3">
    <source>
        <dbReference type="ARBA" id="ARBA00022553"/>
    </source>
</evidence>
<dbReference type="InterPro" id="IPR005467">
    <property type="entry name" value="His_kinase_dom"/>
</dbReference>
<keyword evidence="7" id="KW-0067">ATP-binding</keyword>
<dbReference type="CDD" id="cd00130">
    <property type="entry name" value="PAS"/>
    <property type="match status" value="2"/>
</dbReference>
<feature type="domain" description="PAS" evidence="12">
    <location>
        <begin position="283"/>
        <end position="340"/>
    </location>
</feature>
<evidence type="ECO:0000313" key="14">
    <source>
        <dbReference type="EMBL" id="MBP0439486.1"/>
    </source>
</evidence>
<dbReference type="Pfam" id="PF13185">
    <property type="entry name" value="GAF_2"/>
    <property type="match status" value="1"/>
</dbReference>
<sequence>MSRRMLEHDWSTSPLGAPDTWPQSLRTAVSLMITSRHPMFIAWGPDLAFLYNDGYIPIFGTKHPGTLGRPFKQVWSEIWDDIWPLVERALAGEPTWSDDLHLVMERNGYPEDTWYSFSYSPIRDETGGVAGMFCACQETTARVLAARQQVAETQRQRRMFEQAPGFIAMLSGPDHVFELTNKAYQQLIGHRDVIGKPAREGLPEVASQGFVNLLDEVYASGKPFVGTAVKVSLQSDPGGQNEDRFLDFVYQPVTDGAGNISGIFVEGSDVTERVRGEEALLEAQRRLDAVLNNASVAIFLMDEHQQCSYMNAAAETLTGYTFAETQGRTLHDVVHHTHPDGRHFPIEECAIDRAFPTNANVQGEEVFVHKDGSFYPVAYTASPISDDQSRTIGTIIEVRDIRAEKAVEAALREESRTLETLNRIGATVAGELDLDRAVQMVTDAGVELTGAEFGAFFYNVTNDAGESFLLYTLSGADRSAFERFGNPRATAVFAPTFAGEGIIRSHDILADPRYGKNEPHFGMPKGHLPVRSYLAVPVSSRSGEVIGGLFFGHPEPGRFSERHERLMTGIASHAAIALDNAQLYRALQRANQTLEARVEERTADRDRMWRLSTDLMLVARFDGTIVAVNPAWAGLLGWEQADLVETSFLDLIHPDDLEATRAEAGKLEQGMTTLRFMNRYRARDGHYVWLSWTAVPDEHFIHAVARDVTAEKEAAAELEQAQEALRQAQKMEAVGQLTGGLAHDFNNLLAGISGSLEFMGDRIAQGRMADVERYLVAAQGAAKRAAALTHRLLAFSRRQTLDPKPTNVATLINGMEDLIRRTVGPSISLESVAGGGVWSVLVDPNQLENALLNLCINARDAMPDGGKITIETANRWLDERAAKMHDLASGQYVSLCVSDNGTGMSPEVVEKAFDPFFTTKPIGMGTGLGLSMIYGFARQSGGQVRIYSELGQGTMICIYLPRYHGEAGPVEDLSHASSPIRAGAGETVLVIDDEPLVRMLVVDALEELGYASIEAGDGPSGMKILESDARIDLLITDVGLPNGMNGRQVADAARQLRDGLKVLFVTGYAENAVLNHGHLEHGMQVITKPFDMAELTRRIQSIISEA</sequence>
<accession>A0A8J7R2Y1</accession>
<gene>
    <name evidence="14" type="ORF">J5Y06_12565</name>
</gene>
<evidence type="ECO:0000256" key="6">
    <source>
        <dbReference type="ARBA" id="ARBA00022777"/>
    </source>
</evidence>
<evidence type="ECO:0000259" key="11">
    <source>
        <dbReference type="PROSITE" id="PS50110"/>
    </source>
</evidence>
<keyword evidence="5" id="KW-0547">Nucleotide-binding</keyword>
<dbReference type="InterPro" id="IPR013767">
    <property type="entry name" value="PAS_fold"/>
</dbReference>
<dbReference type="PANTHER" id="PTHR43065">
    <property type="entry name" value="SENSOR HISTIDINE KINASE"/>
    <property type="match status" value="1"/>
</dbReference>
<dbReference type="Pfam" id="PF00512">
    <property type="entry name" value="HisKA"/>
    <property type="match status" value="1"/>
</dbReference>
<dbReference type="InterPro" id="IPR001610">
    <property type="entry name" value="PAC"/>
</dbReference>
<comment type="catalytic activity">
    <reaction evidence="1">
        <text>ATP + protein L-histidine = ADP + protein N-phospho-L-histidine.</text>
        <dbReference type="EC" id="2.7.13.3"/>
    </reaction>
</comment>
<name>A0A8J7R2Y1_9HYPH</name>
<keyword evidence="8" id="KW-0902">Two-component regulatory system</keyword>
<proteinExistence type="predicted"/>
<dbReference type="InterPro" id="IPR000014">
    <property type="entry name" value="PAS"/>
</dbReference>
<dbReference type="SMART" id="SM00448">
    <property type="entry name" value="REC"/>
    <property type="match status" value="1"/>
</dbReference>
<evidence type="ECO:0000259" key="12">
    <source>
        <dbReference type="PROSITE" id="PS50112"/>
    </source>
</evidence>
<dbReference type="Pfam" id="PF08448">
    <property type="entry name" value="PAS_4"/>
    <property type="match status" value="2"/>
</dbReference>
<evidence type="ECO:0000256" key="5">
    <source>
        <dbReference type="ARBA" id="ARBA00022741"/>
    </source>
</evidence>
<dbReference type="SMART" id="SM00065">
    <property type="entry name" value="GAF"/>
    <property type="match status" value="1"/>
</dbReference>
<evidence type="ECO:0000256" key="1">
    <source>
        <dbReference type="ARBA" id="ARBA00000085"/>
    </source>
</evidence>
<dbReference type="InterPro" id="IPR000700">
    <property type="entry name" value="PAS-assoc_C"/>
</dbReference>
<keyword evidence="6" id="KW-0418">Kinase</keyword>
<dbReference type="SMART" id="SM00091">
    <property type="entry name" value="PAS"/>
    <property type="match status" value="3"/>
</dbReference>
<dbReference type="GO" id="GO:0000155">
    <property type="term" value="F:phosphorelay sensor kinase activity"/>
    <property type="evidence" value="ECO:0007669"/>
    <property type="project" value="InterPro"/>
</dbReference>
<dbReference type="Gene3D" id="3.30.450.40">
    <property type="match status" value="1"/>
</dbReference>
<dbReference type="SUPFAM" id="SSF55874">
    <property type="entry name" value="ATPase domain of HSP90 chaperone/DNA topoisomerase II/histidine kinase"/>
    <property type="match status" value="1"/>
</dbReference>
<dbReference type="Gene3D" id="3.30.565.10">
    <property type="entry name" value="Histidine kinase-like ATPase, C-terminal domain"/>
    <property type="match status" value="1"/>
</dbReference>
<dbReference type="Gene3D" id="1.10.287.130">
    <property type="match status" value="1"/>
</dbReference>
<evidence type="ECO:0000259" key="10">
    <source>
        <dbReference type="PROSITE" id="PS50109"/>
    </source>
</evidence>
<dbReference type="CDD" id="cd18161">
    <property type="entry name" value="REC_hyHK_blue-like"/>
    <property type="match status" value="1"/>
</dbReference>
<reference evidence="14" key="1">
    <citation type="submission" date="2021-03" db="EMBL/GenBank/DDBJ databases">
        <title>Genome sequencing and assembly of Tianweitania sediminis.</title>
        <authorList>
            <person name="Chhetri G."/>
        </authorList>
    </citation>
    <scope>NUCLEOTIDE SEQUENCE</scope>
    <source>
        <strain evidence="14">Z8</strain>
    </source>
</reference>
<evidence type="ECO:0000256" key="8">
    <source>
        <dbReference type="ARBA" id="ARBA00023012"/>
    </source>
</evidence>
<dbReference type="PROSITE" id="PS50112">
    <property type="entry name" value="PAS"/>
    <property type="match status" value="2"/>
</dbReference>
<dbReference type="EMBL" id="JAGIYY010000003">
    <property type="protein sequence ID" value="MBP0439486.1"/>
    <property type="molecule type" value="Genomic_DNA"/>
</dbReference>
<dbReference type="InterPro" id="IPR001789">
    <property type="entry name" value="Sig_transdc_resp-reg_receiver"/>
</dbReference>
<dbReference type="SMART" id="SM00086">
    <property type="entry name" value="PAC"/>
    <property type="match status" value="2"/>
</dbReference>
<dbReference type="NCBIfam" id="TIGR00229">
    <property type="entry name" value="sensory_box"/>
    <property type="match status" value="2"/>
</dbReference>
<dbReference type="SUPFAM" id="SSF55781">
    <property type="entry name" value="GAF domain-like"/>
    <property type="match status" value="1"/>
</dbReference>
<dbReference type="InterPro" id="IPR011006">
    <property type="entry name" value="CheY-like_superfamily"/>
</dbReference>
<comment type="caution">
    <text evidence="14">The sequence shown here is derived from an EMBL/GenBank/DDBJ whole genome shotgun (WGS) entry which is preliminary data.</text>
</comment>
<evidence type="ECO:0000256" key="9">
    <source>
        <dbReference type="PROSITE-ProRule" id="PRU00169"/>
    </source>
</evidence>
<evidence type="ECO:0000256" key="2">
    <source>
        <dbReference type="ARBA" id="ARBA00012438"/>
    </source>
</evidence>
<dbReference type="SUPFAM" id="SSF55785">
    <property type="entry name" value="PYP-like sensor domain (PAS domain)"/>
    <property type="match status" value="4"/>
</dbReference>
<dbReference type="Pfam" id="PF08447">
    <property type="entry name" value="PAS_3"/>
    <property type="match status" value="1"/>
</dbReference>
<dbReference type="InterPro" id="IPR013655">
    <property type="entry name" value="PAS_fold_3"/>
</dbReference>
<dbReference type="SUPFAM" id="SSF52172">
    <property type="entry name" value="CheY-like"/>
    <property type="match status" value="1"/>
</dbReference>
<dbReference type="EC" id="2.7.13.3" evidence="2"/>
<dbReference type="InterPro" id="IPR036097">
    <property type="entry name" value="HisK_dim/P_sf"/>
</dbReference>
<feature type="domain" description="Response regulatory" evidence="11">
    <location>
        <begin position="987"/>
        <end position="1103"/>
    </location>
</feature>
<dbReference type="Proteomes" id="UP000666240">
    <property type="component" value="Unassembled WGS sequence"/>
</dbReference>
<dbReference type="InterPro" id="IPR035965">
    <property type="entry name" value="PAS-like_dom_sf"/>
</dbReference>
<evidence type="ECO:0000259" key="13">
    <source>
        <dbReference type="PROSITE" id="PS50113"/>
    </source>
</evidence>
<dbReference type="InterPro" id="IPR029016">
    <property type="entry name" value="GAF-like_dom_sf"/>
</dbReference>
<dbReference type="CDD" id="cd16919">
    <property type="entry name" value="HATPase_CckA-like"/>
    <property type="match status" value="1"/>
</dbReference>
<dbReference type="SUPFAM" id="SSF47384">
    <property type="entry name" value="Homodimeric domain of signal transducing histidine kinase"/>
    <property type="match status" value="1"/>
</dbReference>
<dbReference type="PROSITE" id="PS50113">
    <property type="entry name" value="PAC"/>
    <property type="match status" value="2"/>
</dbReference>
<feature type="modified residue" description="4-aspartylphosphate" evidence="9">
    <location>
        <position position="1037"/>
    </location>
</feature>
<dbReference type="GO" id="GO:0005524">
    <property type="term" value="F:ATP binding"/>
    <property type="evidence" value="ECO:0007669"/>
    <property type="project" value="UniProtKB-KW"/>
</dbReference>
<dbReference type="AlphaFoldDB" id="A0A8J7R2Y1"/>
<protein>
    <recommendedName>
        <fullName evidence="2">histidine kinase</fullName>
        <ecNumber evidence="2">2.7.13.3</ecNumber>
    </recommendedName>
</protein>
<dbReference type="CDD" id="cd00082">
    <property type="entry name" value="HisKA"/>
    <property type="match status" value="1"/>
</dbReference>
<dbReference type="InterPro" id="IPR004358">
    <property type="entry name" value="Sig_transdc_His_kin-like_C"/>
</dbReference>
<feature type="domain" description="PAC" evidence="13">
    <location>
        <begin position="361"/>
        <end position="413"/>
    </location>
</feature>
<dbReference type="InterPro" id="IPR003594">
    <property type="entry name" value="HATPase_dom"/>
</dbReference>
<dbReference type="InterPro" id="IPR003018">
    <property type="entry name" value="GAF"/>
</dbReference>
<organism evidence="14 15">
    <name type="scientific">Tianweitania sediminis</name>
    <dbReference type="NCBI Taxonomy" id="1502156"/>
    <lineage>
        <taxon>Bacteria</taxon>
        <taxon>Pseudomonadati</taxon>
        <taxon>Pseudomonadota</taxon>
        <taxon>Alphaproteobacteria</taxon>
        <taxon>Hyphomicrobiales</taxon>
        <taxon>Phyllobacteriaceae</taxon>
        <taxon>Tianweitania</taxon>
    </lineage>
</organism>
<dbReference type="Pfam" id="PF00989">
    <property type="entry name" value="PAS"/>
    <property type="match status" value="1"/>
</dbReference>
<dbReference type="PROSITE" id="PS50109">
    <property type="entry name" value="HIS_KIN"/>
    <property type="match status" value="1"/>
</dbReference>
<dbReference type="SMART" id="SM00387">
    <property type="entry name" value="HATPase_c"/>
    <property type="match status" value="1"/>
</dbReference>
<dbReference type="SMART" id="SM00388">
    <property type="entry name" value="HisKA"/>
    <property type="match status" value="1"/>
</dbReference>
<dbReference type="PANTHER" id="PTHR43065:SF42">
    <property type="entry name" value="TWO-COMPONENT SENSOR PPRA"/>
    <property type="match status" value="1"/>
</dbReference>
<dbReference type="GO" id="GO:0006355">
    <property type="term" value="P:regulation of DNA-templated transcription"/>
    <property type="evidence" value="ECO:0007669"/>
    <property type="project" value="InterPro"/>
</dbReference>
<dbReference type="Gene3D" id="3.40.50.2300">
    <property type="match status" value="1"/>
</dbReference>
<feature type="domain" description="Histidine kinase" evidence="10">
    <location>
        <begin position="740"/>
        <end position="964"/>
    </location>
</feature>
<dbReference type="InterPro" id="IPR003661">
    <property type="entry name" value="HisK_dim/P_dom"/>
</dbReference>
<evidence type="ECO:0000313" key="15">
    <source>
        <dbReference type="Proteomes" id="UP000666240"/>
    </source>
</evidence>
<keyword evidence="15" id="KW-1185">Reference proteome</keyword>
<dbReference type="Pfam" id="PF02518">
    <property type="entry name" value="HATPase_c"/>
    <property type="match status" value="1"/>
</dbReference>
<feature type="domain" description="PAS" evidence="12">
    <location>
        <begin position="616"/>
        <end position="674"/>
    </location>
</feature>
<dbReference type="Pfam" id="PF00072">
    <property type="entry name" value="Response_reg"/>
    <property type="match status" value="1"/>
</dbReference>
<dbReference type="InterPro" id="IPR013656">
    <property type="entry name" value="PAS_4"/>
</dbReference>
<evidence type="ECO:0000256" key="4">
    <source>
        <dbReference type="ARBA" id="ARBA00022679"/>
    </source>
</evidence>
<dbReference type="PRINTS" id="PR00344">
    <property type="entry name" value="BCTRLSENSOR"/>
</dbReference>
<dbReference type="Gene3D" id="3.30.450.20">
    <property type="entry name" value="PAS domain"/>
    <property type="match status" value="4"/>
</dbReference>
<evidence type="ECO:0000256" key="7">
    <source>
        <dbReference type="ARBA" id="ARBA00022840"/>
    </source>
</evidence>
<dbReference type="PROSITE" id="PS50110">
    <property type="entry name" value="RESPONSE_REGULATORY"/>
    <property type="match status" value="1"/>
</dbReference>
<keyword evidence="3 9" id="KW-0597">Phosphoprotein</keyword>